<dbReference type="AlphaFoldDB" id="A0A0N5AEL8"/>
<dbReference type="InterPro" id="IPR004088">
    <property type="entry name" value="KH_dom_type_1"/>
</dbReference>
<dbReference type="GO" id="GO:0005634">
    <property type="term" value="C:nucleus"/>
    <property type="evidence" value="ECO:0007669"/>
    <property type="project" value="TreeGrafter"/>
</dbReference>
<feature type="compositionally biased region" description="Basic and acidic residues" evidence="2">
    <location>
        <begin position="33"/>
        <end position="45"/>
    </location>
</feature>
<dbReference type="SUPFAM" id="SSF54791">
    <property type="entry name" value="Eukaryotic type KH-domain (KH-domain type I)"/>
    <property type="match status" value="1"/>
</dbReference>
<dbReference type="InterPro" id="IPR036612">
    <property type="entry name" value="KH_dom_type_1_sf"/>
</dbReference>
<feature type="domain" description="K Homology" evidence="3">
    <location>
        <begin position="71"/>
        <end position="148"/>
    </location>
</feature>
<dbReference type="GO" id="GO:0006307">
    <property type="term" value="P:DNA alkylation repair"/>
    <property type="evidence" value="ECO:0007669"/>
    <property type="project" value="InterPro"/>
</dbReference>
<dbReference type="STRING" id="451379.A0A0N5AEL8"/>
<keyword evidence="4" id="KW-1185">Reference proteome</keyword>
<dbReference type="PANTHER" id="PTHR13360:SF1">
    <property type="entry name" value="ACTIVATING SIGNAL COINTEGRATOR 1 COMPLEX SUBUNIT 1"/>
    <property type="match status" value="1"/>
</dbReference>
<dbReference type="Pfam" id="PF00013">
    <property type="entry name" value="KH_1"/>
    <property type="match status" value="1"/>
</dbReference>
<organism evidence="4 5">
    <name type="scientific">Syphacia muris</name>
    <dbReference type="NCBI Taxonomy" id="451379"/>
    <lineage>
        <taxon>Eukaryota</taxon>
        <taxon>Metazoa</taxon>
        <taxon>Ecdysozoa</taxon>
        <taxon>Nematoda</taxon>
        <taxon>Chromadorea</taxon>
        <taxon>Rhabditida</taxon>
        <taxon>Spirurina</taxon>
        <taxon>Oxyuridomorpha</taxon>
        <taxon>Oxyuroidea</taxon>
        <taxon>Oxyuridae</taxon>
        <taxon>Syphacia</taxon>
    </lineage>
</organism>
<dbReference type="SMART" id="SM00322">
    <property type="entry name" value="KH"/>
    <property type="match status" value="1"/>
</dbReference>
<evidence type="ECO:0000313" key="5">
    <source>
        <dbReference type="WBParaSite" id="SMUV_0000268201-mRNA-1"/>
    </source>
</evidence>
<dbReference type="WBParaSite" id="SMUV_0000268201-mRNA-1">
    <property type="protein sequence ID" value="SMUV_0000268201-mRNA-1"/>
    <property type="gene ID" value="SMUV_0000268201"/>
</dbReference>
<dbReference type="PROSITE" id="PS50084">
    <property type="entry name" value="KH_TYPE_1"/>
    <property type="match status" value="1"/>
</dbReference>
<evidence type="ECO:0000313" key="4">
    <source>
        <dbReference type="Proteomes" id="UP000046393"/>
    </source>
</evidence>
<dbReference type="Pfam" id="PF10469">
    <property type="entry name" value="AKAP7_NLS"/>
    <property type="match status" value="1"/>
</dbReference>
<evidence type="ECO:0000256" key="2">
    <source>
        <dbReference type="SAM" id="MobiDB-lite"/>
    </source>
</evidence>
<evidence type="ECO:0000256" key="1">
    <source>
        <dbReference type="PROSITE-ProRule" id="PRU00117"/>
    </source>
</evidence>
<accession>A0A0N5AEL8</accession>
<dbReference type="GO" id="GO:0003723">
    <property type="term" value="F:RNA binding"/>
    <property type="evidence" value="ECO:0007669"/>
    <property type="project" value="UniProtKB-UniRule"/>
</dbReference>
<dbReference type="CDD" id="cd00105">
    <property type="entry name" value="KH-I"/>
    <property type="match status" value="1"/>
</dbReference>
<dbReference type="PANTHER" id="PTHR13360">
    <property type="entry name" value="ACTIVATING SIGNAL COINTEGRATOR 1 COMPLEX SUBUNIT 1"/>
    <property type="match status" value="1"/>
</dbReference>
<sequence length="309" mass="35186">MKNFFRNELDINPGGGDTIDLYGSDDEEVDNVPSDRELTNASGEEQKTDEFAKCIANEALCFEIVFNDKSKKWSSKMKVPSELIRFVIGARGAMKNKLEKETGCRILFLMQIVEIFDVTNKGLYFVEIFSKSEKGVKRCKDRIELILMDARNKAPYTHFVSFSAAVSDIQNSFNEFTKQVINDEELPESCRCKELFQDPKKLHFTVVMLSLLDSSYRKAAGRLLETLVRTKIRNILNDKPLDVEVHGLEYMNDDPTNVNVLYAQGKSDLLQSVADEIAKGMKEGGLARQRDDRVKLHLTLMNTRYAVTI</sequence>
<reference evidence="5" key="1">
    <citation type="submission" date="2017-02" db="UniProtKB">
        <authorList>
            <consortium name="WormBaseParasite"/>
        </authorList>
    </citation>
    <scope>IDENTIFICATION</scope>
</reference>
<dbReference type="GO" id="GO:0006355">
    <property type="term" value="P:regulation of DNA-templated transcription"/>
    <property type="evidence" value="ECO:0007669"/>
    <property type="project" value="TreeGrafter"/>
</dbReference>
<dbReference type="InterPro" id="IPR009210">
    <property type="entry name" value="ASCC1"/>
</dbReference>
<dbReference type="Proteomes" id="UP000046393">
    <property type="component" value="Unplaced"/>
</dbReference>
<protein>
    <submittedName>
        <fullName evidence="5">KH domain-containing protein</fullName>
    </submittedName>
</protein>
<dbReference type="Gene3D" id="3.90.1140.10">
    <property type="entry name" value="Cyclic phosphodiesterase"/>
    <property type="match status" value="1"/>
</dbReference>
<keyword evidence="1" id="KW-0694">RNA-binding</keyword>
<evidence type="ECO:0000259" key="3">
    <source>
        <dbReference type="SMART" id="SM00322"/>
    </source>
</evidence>
<dbReference type="InterPro" id="IPR004087">
    <property type="entry name" value="KH_dom"/>
</dbReference>
<feature type="region of interest" description="Disordered" evidence="2">
    <location>
        <begin position="23"/>
        <end position="45"/>
    </location>
</feature>
<dbReference type="InterPro" id="IPR019510">
    <property type="entry name" value="AKAP7-like_phosphoesterase"/>
</dbReference>
<proteinExistence type="predicted"/>
<name>A0A0N5AEL8_9BILA</name>
<dbReference type="Gene3D" id="3.30.1370.10">
    <property type="entry name" value="K Homology domain, type 1"/>
    <property type="match status" value="1"/>
</dbReference>